<dbReference type="EMBL" id="JABXBU010000011">
    <property type="protein sequence ID" value="KAF8791604.1"/>
    <property type="molecule type" value="Genomic_DNA"/>
</dbReference>
<proteinExistence type="predicted"/>
<name>A0A8T0FK48_ARGBR</name>
<dbReference type="Proteomes" id="UP000807504">
    <property type="component" value="Unassembled WGS sequence"/>
</dbReference>
<comment type="caution">
    <text evidence="2">The sequence shown here is derived from an EMBL/GenBank/DDBJ whole genome shotgun (WGS) entry which is preliminary data.</text>
</comment>
<gene>
    <name evidence="2" type="ORF">HNY73_006445</name>
</gene>
<keyword evidence="3" id="KW-1185">Reference proteome</keyword>
<dbReference type="AlphaFoldDB" id="A0A8T0FK48"/>
<evidence type="ECO:0000313" key="3">
    <source>
        <dbReference type="Proteomes" id="UP000807504"/>
    </source>
</evidence>
<accession>A0A8T0FK48</accession>
<feature type="region of interest" description="Disordered" evidence="1">
    <location>
        <begin position="189"/>
        <end position="212"/>
    </location>
</feature>
<sequence>MQVILMHFGCWQFIIQIKPEEPDEGATCKEMYDLQLRKDRCYTLIYTNISYNLKNMIAETTDGTVTWQILKDHFEPVTRVRVIQLLDEFFVTRYQEGDDIGIFLYRVKTAVRILQEASHKLDDLYILFQLITWLPQEFQSTVQQIYRWKEEDFTAVKIEAEIILETNRLQLMRQDLEKVEAVYLSSSTSRKKSRTVPNCTTSTPGDPGGKAE</sequence>
<evidence type="ECO:0000313" key="2">
    <source>
        <dbReference type="EMBL" id="KAF8791604.1"/>
    </source>
</evidence>
<reference evidence="2" key="2">
    <citation type="submission" date="2020-06" db="EMBL/GenBank/DDBJ databases">
        <authorList>
            <person name="Sheffer M."/>
        </authorList>
    </citation>
    <scope>NUCLEOTIDE SEQUENCE</scope>
</reference>
<dbReference type="Pfam" id="PF14223">
    <property type="entry name" value="Retrotran_gag_2"/>
    <property type="match status" value="1"/>
</dbReference>
<reference evidence="2" key="1">
    <citation type="journal article" date="2020" name="bioRxiv">
        <title>Chromosome-level reference genome of the European wasp spider Argiope bruennichi: a resource for studies on range expansion and evolutionary adaptation.</title>
        <authorList>
            <person name="Sheffer M.M."/>
            <person name="Hoppe A."/>
            <person name="Krehenwinkel H."/>
            <person name="Uhl G."/>
            <person name="Kuss A.W."/>
            <person name="Jensen L."/>
            <person name="Jensen C."/>
            <person name="Gillespie R.G."/>
            <person name="Hoff K.J."/>
            <person name="Prost S."/>
        </authorList>
    </citation>
    <scope>NUCLEOTIDE SEQUENCE</scope>
</reference>
<protein>
    <submittedName>
        <fullName evidence="2">Uncharacterized protein</fullName>
    </submittedName>
</protein>
<organism evidence="2 3">
    <name type="scientific">Argiope bruennichi</name>
    <name type="common">Wasp spider</name>
    <name type="synonym">Aranea bruennichi</name>
    <dbReference type="NCBI Taxonomy" id="94029"/>
    <lineage>
        <taxon>Eukaryota</taxon>
        <taxon>Metazoa</taxon>
        <taxon>Ecdysozoa</taxon>
        <taxon>Arthropoda</taxon>
        <taxon>Chelicerata</taxon>
        <taxon>Arachnida</taxon>
        <taxon>Araneae</taxon>
        <taxon>Araneomorphae</taxon>
        <taxon>Entelegynae</taxon>
        <taxon>Araneoidea</taxon>
        <taxon>Araneidae</taxon>
        <taxon>Argiope</taxon>
    </lineage>
</organism>
<evidence type="ECO:0000256" key="1">
    <source>
        <dbReference type="SAM" id="MobiDB-lite"/>
    </source>
</evidence>